<evidence type="ECO:0000256" key="1">
    <source>
        <dbReference type="ARBA" id="ARBA00001913"/>
    </source>
</evidence>
<evidence type="ECO:0000313" key="11">
    <source>
        <dbReference type="EMBL" id="GAT48869.1"/>
    </source>
</evidence>
<dbReference type="InterPro" id="IPR050749">
    <property type="entry name" value="Glycosyl_Hydrolase_47"/>
</dbReference>
<comment type="similarity">
    <text evidence="3 10">Belongs to the glycosyl hydrolase 47 family.</text>
</comment>
<organism evidence="11 12">
    <name type="scientific">Mycena chlorophos</name>
    <name type="common">Agaric fungus</name>
    <name type="synonym">Agaricus chlorophos</name>
    <dbReference type="NCBI Taxonomy" id="658473"/>
    <lineage>
        <taxon>Eukaryota</taxon>
        <taxon>Fungi</taxon>
        <taxon>Dikarya</taxon>
        <taxon>Basidiomycota</taxon>
        <taxon>Agaricomycotina</taxon>
        <taxon>Agaricomycetes</taxon>
        <taxon>Agaricomycetidae</taxon>
        <taxon>Agaricales</taxon>
        <taxon>Marasmiineae</taxon>
        <taxon>Mycenaceae</taxon>
        <taxon>Mycena</taxon>
    </lineage>
</organism>
<dbReference type="InterPro" id="IPR012341">
    <property type="entry name" value="6hp_glycosidase-like_sf"/>
</dbReference>
<evidence type="ECO:0000256" key="4">
    <source>
        <dbReference type="ARBA" id="ARBA00022723"/>
    </source>
</evidence>
<protein>
    <recommendedName>
        <fullName evidence="10">alpha-1,2-Mannosidase</fullName>
        <ecNumber evidence="10">3.2.1.-</ecNumber>
    </recommendedName>
</protein>
<dbReference type="PANTHER" id="PTHR11742:SF55">
    <property type="entry name" value="ENDOPLASMIC RETICULUM MANNOSYL-OLIGOSACCHARIDE 1,2-ALPHA-MANNOSIDASE"/>
    <property type="match status" value="1"/>
</dbReference>
<dbReference type="PANTHER" id="PTHR11742">
    <property type="entry name" value="MANNOSYL-OLIGOSACCHARIDE ALPHA-1,2-MANNOSIDASE-RELATED"/>
    <property type="match status" value="1"/>
</dbReference>
<dbReference type="EMBL" id="DF844984">
    <property type="protein sequence ID" value="GAT48869.1"/>
    <property type="molecule type" value="Genomic_DNA"/>
</dbReference>
<evidence type="ECO:0000256" key="9">
    <source>
        <dbReference type="ARBA" id="ARBA00048605"/>
    </source>
</evidence>
<keyword evidence="6" id="KW-0106">Calcium</keyword>
<dbReference type="Pfam" id="PF01532">
    <property type="entry name" value="Glyco_hydro_47"/>
    <property type="match status" value="1"/>
</dbReference>
<dbReference type="InterPro" id="IPR001382">
    <property type="entry name" value="Glyco_hydro_47"/>
</dbReference>
<dbReference type="Proteomes" id="UP000815677">
    <property type="component" value="Unassembled WGS sequence"/>
</dbReference>
<evidence type="ECO:0000313" key="12">
    <source>
        <dbReference type="Proteomes" id="UP000815677"/>
    </source>
</evidence>
<comment type="catalytic activity">
    <reaction evidence="8">
        <text>N(4)-(alpha-D-Man-(1-&gt;2)-alpha-D-Man-(1-&gt;2)-alpha-D-Man-(1-&gt;3)-[alpha-D-Man-(1-&gt;3)-[alpha-D-Man-(1-&gt;2)-alpha-D-Man-(1-&gt;6)]-alpha-D-Man-(1-&gt;6)]-beta-D-Man-(1-&gt;4)-beta-D-GlcNAc-(1-&gt;4)-beta-D-GlcNAc)-L-asparaginyl-[protein] (N-glucan mannose isomer 8A1,2,3B1,3) + 3 H2O = N(4)-(alpha-D-Man-(1-&gt;3)-[alpha-D-Man-(1-&gt;3)-[alpha-D-Man-(1-&gt;6)]-alpha-D-Man-(1-&gt;6)]-beta-D-Man-(1-&gt;4)-beta-D-GlcNAc-(1-&gt;4)-beta-D-GlcNAc)-L-asparaginyl-[protein] (N-glucan mannose isomer 5A1,2) + 3 beta-D-mannose</text>
        <dbReference type="Rhea" id="RHEA:56028"/>
        <dbReference type="Rhea" id="RHEA-COMP:14358"/>
        <dbReference type="Rhea" id="RHEA-COMP:14367"/>
        <dbReference type="ChEBI" id="CHEBI:15377"/>
        <dbReference type="ChEBI" id="CHEBI:28563"/>
        <dbReference type="ChEBI" id="CHEBI:59087"/>
        <dbReference type="ChEBI" id="CHEBI:60628"/>
        <dbReference type="EC" id="3.2.1.113"/>
    </reaction>
</comment>
<evidence type="ECO:0000256" key="5">
    <source>
        <dbReference type="ARBA" id="ARBA00022801"/>
    </source>
</evidence>
<accession>A0ABQ0LCN8</accession>
<evidence type="ECO:0000256" key="2">
    <source>
        <dbReference type="ARBA" id="ARBA00004922"/>
    </source>
</evidence>
<evidence type="ECO:0000256" key="10">
    <source>
        <dbReference type="RuleBase" id="RU361193"/>
    </source>
</evidence>
<evidence type="ECO:0000256" key="3">
    <source>
        <dbReference type="ARBA" id="ARBA00007658"/>
    </source>
</evidence>
<evidence type="ECO:0000256" key="6">
    <source>
        <dbReference type="ARBA" id="ARBA00022837"/>
    </source>
</evidence>
<name>A0ABQ0LCN8_MYCCL</name>
<proteinExistence type="inferred from homology"/>
<keyword evidence="5 10" id="KW-0378">Hydrolase</keyword>
<comment type="pathway">
    <text evidence="2">Protein modification; protein glycosylation.</text>
</comment>
<dbReference type="SUPFAM" id="SSF48225">
    <property type="entry name" value="Seven-hairpin glycosidases"/>
    <property type="match status" value="1"/>
</dbReference>
<dbReference type="Gene3D" id="1.50.10.10">
    <property type="match status" value="1"/>
</dbReference>
<comment type="cofactor">
    <cofactor evidence="1">
        <name>Ca(2+)</name>
        <dbReference type="ChEBI" id="CHEBI:29108"/>
    </cofactor>
</comment>
<keyword evidence="10" id="KW-0326">Glycosidase</keyword>
<dbReference type="InterPro" id="IPR036026">
    <property type="entry name" value="Seven-hairpin_glycosidases"/>
</dbReference>
<keyword evidence="4" id="KW-0479">Metal-binding</keyword>
<reference evidence="11" key="1">
    <citation type="submission" date="2014-09" db="EMBL/GenBank/DDBJ databases">
        <title>Genome sequence of the luminous mushroom Mycena chlorophos for searching fungal bioluminescence genes.</title>
        <authorList>
            <person name="Tanaka Y."/>
            <person name="Kasuga D."/>
            <person name="Oba Y."/>
            <person name="Hase S."/>
            <person name="Sato K."/>
            <person name="Oba Y."/>
            <person name="Sakakibara Y."/>
        </authorList>
    </citation>
    <scope>NUCLEOTIDE SEQUENCE</scope>
</reference>
<sequence length="576" mass="66400">MSDHPSVRFSLVSRNLIRRLWPILLLLPAGLLWLSASDYTPREYRVDVPFLKQTRPAGAVKRPPPFYAPQRGDVWTERALQVRRAFMHGFQNYRRYAMPMDELKPTEREGVNNFHGWGVTMYDSLDTMWLMGLEKMFYETVAEIADQQFDTLPKDYAHFFEVVIRYLGGLLSAYALSEDPRLLTLADRLGTKLLPAFDSPSGLPYWGVDTVVGEPRRTQQSTCMAEAFSNQMEFKYLAHITGNPQYYMATERPMKVLYDERNVVLGGLYSTVWSLATGKPNGTSVAIGGCADSAYEYFLKQWLMTGQKDPRMRDLYVRSANGIIDNMLYIDANRPILYASDLRNGRPRNHFEHLTCFLPALLALGVSVPALGLTSSEKEMHGWAAEGLGNTCWTMYDDMSSGLSPDAIAMDQWTVEERGLWIARVEQWEKEGRNGLPPAVAKADRQRVPGRRGYVIDKDAYLLRPETVETFYLLWRTTGEEKWRERGWAVFEAIEKHSRAEYGYSSVRYIDEQNHSPLKSDDQPSWFFAETLKYLFLLFTDEDLVPLDKWVFNTEAHPFPVFEWSEQERKEFGIDL</sequence>
<keyword evidence="12" id="KW-1185">Reference proteome</keyword>
<dbReference type="EC" id="3.2.1.-" evidence="10"/>
<evidence type="ECO:0000256" key="7">
    <source>
        <dbReference type="ARBA" id="ARBA00023157"/>
    </source>
</evidence>
<dbReference type="PRINTS" id="PR00747">
    <property type="entry name" value="GLYHDRLASE47"/>
</dbReference>
<keyword evidence="7" id="KW-1015">Disulfide bond</keyword>
<gene>
    <name evidence="11" type="ORF">MCHLO_06238</name>
</gene>
<comment type="catalytic activity">
    <reaction evidence="9">
        <text>N(4)-(alpha-D-Man-(1-&gt;2)-alpha-D-Man-(1-&gt;2)-alpha-D-Man-(1-&gt;3)-[alpha-D-Man-(1-&gt;2)-alpha-D-Man-(1-&gt;3)-[alpha-D-Man-(1-&gt;2)-alpha-D-Man-(1-&gt;6)]-alpha-D-Man-(1-&gt;6)]-beta-D-Man-(1-&gt;4)-beta-D-GlcNAc-(1-&gt;4)-beta-D-GlcNAc)-L-asparaginyl-[protein] (N-glucan mannose isomer 9A1,2,3B1,2,3) + 4 H2O = N(4)-(alpha-D-Man-(1-&gt;3)-[alpha-D-Man-(1-&gt;3)-[alpha-D-Man-(1-&gt;6)]-alpha-D-Man-(1-&gt;6)]-beta-D-Man-(1-&gt;4)-beta-D-GlcNAc-(1-&gt;4)-beta-D-GlcNAc)-L-asparaginyl-[protein] (N-glucan mannose isomer 5A1,2) + 4 beta-D-mannose</text>
        <dbReference type="Rhea" id="RHEA:56008"/>
        <dbReference type="Rhea" id="RHEA-COMP:14356"/>
        <dbReference type="Rhea" id="RHEA-COMP:14367"/>
        <dbReference type="ChEBI" id="CHEBI:15377"/>
        <dbReference type="ChEBI" id="CHEBI:28563"/>
        <dbReference type="ChEBI" id="CHEBI:59087"/>
        <dbReference type="ChEBI" id="CHEBI:139493"/>
        <dbReference type="EC" id="3.2.1.113"/>
    </reaction>
</comment>
<evidence type="ECO:0000256" key="8">
    <source>
        <dbReference type="ARBA" id="ARBA00047669"/>
    </source>
</evidence>